<dbReference type="PANTHER" id="PTHR46215">
    <property type="entry name" value="DIRIGENT PROTEIN 24-RELATED"/>
    <property type="match status" value="1"/>
</dbReference>
<reference evidence="5" key="1">
    <citation type="submission" date="2023-02" db="EMBL/GenBank/DDBJ databases">
        <title>Genome of toxic invasive species Heracleum sosnowskyi carries increased number of genes despite the absence of recent whole-genome duplications.</title>
        <authorList>
            <person name="Schelkunov M."/>
            <person name="Shtratnikova V."/>
            <person name="Makarenko M."/>
            <person name="Klepikova A."/>
            <person name="Omelchenko D."/>
            <person name="Novikova G."/>
            <person name="Obukhova E."/>
            <person name="Bogdanov V."/>
            <person name="Penin A."/>
            <person name="Logacheva M."/>
        </authorList>
    </citation>
    <scope>NUCLEOTIDE SEQUENCE</scope>
    <source>
        <strain evidence="5">Hsosn_3</strain>
        <tissue evidence="5">Leaf</tissue>
    </source>
</reference>
<organism evidence="5 6">
    <name type="scientific">Heracleum sosnowskyi</name>
    <dbReference type="NCBI Taxonomy" id="360622"/>
    <lineage>
        <taxon>Eukaryota</taxon>
        <taxon>Viridiplantae</taxon>
        <taxon>Streptophyta</taxon>
        <taxon>Embryophyta</taxon>
        <taxon>Tracheophyta</taxon>
        <taxon>Spermatophyta</taxon>
        <taxon>Magnoliopsida</taxon>
        <taxon>eudicotyledons</taxon>
        <taxon>Gunneridae</taxon>
        <taxon>Pentapetalae</taxon>
        <taxon>asterids</taxon>
        <taxon>campanulids</taxon>
        <taxon>Apiales</taxon>
        <taxon>Apiaceae</taxon>
        <taxon>Apioideae</taxon>
        <taxon>apioid superclade</taxon>
        <taxon>Tordylieae</taxon>
        <taxon>Tordyliinae</taxon>
        <taxon>Heracleum</taxon>
    </lineage>
</organism>
<evidence type="ECO:0000256" key="1">
    <source>
        <dbReference type="ARBA" id="ARBA00010746"/>
    </source>
</evidence>
<evidence type="ECO:0000313" key="5">
    <source>
        <dbReference type="EMBL" id="KAK1348918.1"/>
    </source>
</evidence>
<dbReference type="AlphaFoldDB" id="A0AAD8LVP8"/>
<sequence>MAPHISIALPLKGLVSLLFLAITITCTTSARILEAEMSSTDEIAPVVTNSVETPLSTVPTVPASTTPAAATGGAAISHDHPLTFFMHDILGGTNPSARAITGIVTNPALNGQVPFAKPNGANFPLNNGVPSTSGNNALVDNNNLPFLTGLGRSTSNVIQNNNGGSGFFNGGQIQGAGADIRKLMFGTMTVIDDELTEGHELGSGLVGKAQGFYISSSGDGFSQTMAFTVMFENGGYTDSLCLFGVHRSSVSQSQIAVMGGTGKFLNAKGYATLKTLGDANPQNNNGNTDGLETILEITLYLAY</sequence>
<keyword evidence="4" id="KW-0732">Signal</keyword>
<dbReference type="EMBL" id="JAUIZM010000116">
    <property type="protein sequence ID" value="KAK1348918.1"/>
    <property type="molecule type" value="Genomic_DNA"/>
</dbReference>
<evidence type="ECO:0000313" key="6">
    <source>
        <dbReference type="Proteomes" id="UP001237642"/>
    </source>
</evidence>
<reference evidence="5" key="2">
    <citation type="submission" date="2023-05" db="EMBL/GenBank/DDBJ databases">
        <authorList>
            <person name="Schelkunov M.I."/>
        </authorList>
    </citation>
    <scope>NUCLEOTIDE SEQUENCE</scope>
    <source>
        <strain evidence="5">Hsosn_3</strain>
        <tissue evidence="5">Leaf</tissue>
    </source>
</reference>
<comment type="caution">
    <text evidence="5">The sequence shown here is derived from an EMBL/GenBank/DDBJ whole genome shotgun (WGS) entry which is preliminary data.</text>
</comment>
<evidence type="ECO:0000256" key="3">
    <source>
        <dbReference type="ARBA" id="ARBA00022525"/>
    </source>
</evidence>
<dbReference type="Pfam" id="PF03018">
    <property type="entry name" value="Dirigent"/>
    <property type="match status" value="1"/>
</dbReference>
<comment type="subunit">
    <text evidence="2 4">Homodimer.</text>
</comment>
<dbReference type="InterPro" id="IPR044859">
    <property type="entry name" value="Allene_oxi_cyc_Dirigent"/>
</dbReference>
<dbReference type="Proteomes" id="UP001237642">
    <property type="component" value="Unassembled WGS sequence"/>
</dbReference>
<comment type="similarity">
    <text evidence="1 4">Belongs to the plant dirigent protein family.</text>
</comment>
<dbReference type="PANTHER" id="PTHR46215:SF5">
    <property type="entry name" value="DIRIGENT PROTEIN"/>
    <property type="match status" value="1"/>
</dbReference>
<proteinExistence type="inferred from homology"/>
<dbReference type="Gene3D" id="2.40.480.10">
    <property type="entry name" value="Allene oxide cyclase-like"/>
    <property type="match status" value="1"/>
</dbReference>
<comment type="subcellular location">
    <subcellularLocation>
        <location evidence="4">Secreted</location>
        <location evidence="4">Extracellular space</location>
        <location evidence="4">Apoplast</location>
    </subcellularLocation>
</comment>
<keyword evidence="4" id="KW-0052">Apoplast</keyword>
<accession>A0AAD8LVP8</accession>
<keyword evidence="6" id="KW-1185">Reference proteome</keyword>
<name>A0AAD8LVP8_9APIA</name>
<feature type="chain" id="PRO_5041779350" description="Dirigent protein" evidence="4">
    <location>
        <begin position="30"/>
        <end position="303"/>
    </location>
</feature>
<feature type="signal peptide" evidence="4">
    <location>
        <begin position="1"/>
        <end position="29"/>
    </location>
</feature>
<dbReference type="GO" id="GO:0009699">
    <property type="term" value="P:phenylpropanoid biosynthetic process"/>
    <property type="evidence" value="ECO:0007669"/>
    <property type="project" value="UniProtKB-ARBA"/>
</dbReference>
<keyword evidence="3 4" id="KW-0964">Secreted</keyword>
<dbReference type="InterPro" id="IPR004265">
    <property type="entry name" value="Dirigent"/>
</dbReference>
<evidence type="ECO:0000256" key="2">
    <source>
        <dbReference type="ARBA" id="ARBA00011738"/>
    </source>
</evidence>
<comment type="function">
    <text evidence="4">Dirigent proteins impart stereoselectivity on the phenoxy radical-coupling reaction, yielding optically active lignans from two molecules of coniferyl alcohol in the biosynthesis of lignans, flavonolignans, and alkaloids and thus plays a central role in plant secondary metabolism.</text>
</comment>
<gene>
    <name evidence="5" type="ORF">POM88_054910</name>
</gene>
<dbReference type="GO" id="GO:0048046">
    <property type="term" value="C:apoplast"/>
    <property type="evidence" value="ECO:0007669"/>
    <property type="project" value="UniProtKB-SubCell"/>
</dbReference>
<evidence type="ECO:0000256" key="4">
    <source>
        <dbReference type="RuleBase" id="RU363099"/>
    </source>
</evidence>
<protein>
    <recommendedName>
        <fullName evidence="4">Dirigent protein</fullName>
    </recommendedName>
</protein>